<feature type="region of interest" description="Disordered" evidence="1">
    <location>
        <begin position="105"/>
        <end position="140"/>
    </location>
</feature>
<organism evidence="4 5">
    <name type="scientific">Halapricum salinum</name>
    <dbReference type="NCBI Taxonomy" id="1457250"/>
    <lineage>
        <taxon>Archaea</taxon>
        <taxon>Methanobacteriati</taxon>
        <taxon>Methanobacteriota</taxon>
        <taxon>Stenosarchaea group</taxon>
        <taxon>Halobacteria</taxon>
        <taxon>Halobacteriales</taxon>
        <taxon>Haloarculaceae</taxon>
        <taxon>Halapricum</taxon>
    </lineage>
</organism>
<dbReference type="GeneID" id="39847643"/>
<dbReference type="Pfam" id="PF13559">
    <property type="entry name" value="DUF4129"/>
    <property type="match status" value="1"/>
</dbReference>
<keyword evidence="2" id="KW-0812">Transmembrane</keyword>
<evidence type="ECO:0000313" key="4">
    <source>
        <dbReference type="EMBL" id="QCC51047.1"/>
    </source>
</evidence>
<dbReference type="STRING" id="1457250.GCA_000755225_00038"/>
<proteinExistence type="predicted"/>
<dbReference type="KEGG" id="hsn:DV733_07220"/>
<evidence type="ECO:0000256" key="1">
    <source>
        <dbReference type="SAM" id="MobiDB-lite"/>
    </source>
</evidence>
<keyword evidence="5" id="KW-1185">Reference proteome</keyword>
<reference evidence="4 5" key="1">
    <citation type="journal article" date="2019" name="Nat. Commun.">
        <title>A new type of DNA phosphorothioation-based antiviral system in archaea.</title>
        <authorList>
            <person name="Xiong L."/>
            <person name="Liu S."/>
            <person name="Chen S."/>
            <person name="Xiao Y."/>
            <person name="Zhu B."/>
            <person name="Gao Y."/>
            <person name="Zhang Y."/>
            <person name="Chen B."/>
            <person name="Luo J."/>
            <person name="Deng Z."/>
            <person name="Chen X."/>
            <person name="Wang L."/>
            <person name="Chen S."/>
        </authorList>
    </citation>
    <scope>NUCLEOTIDE SEQUENCE [LARGE SCALE GENOMIC DNA]</scope>
    <source>
        <strain evidence="4 5">CBA1105</strain>
    </source>
</reference>
<feature type="compositionally biased region" description="Low complexity" evidence="1">
    <location>
        <begin position="111"/>
        <end position="124"/>
    </location>
</feature>
<gene>
    <name evidence="4" type="ORF">DV733_07220</name>
</gene>
<dbReference type="AlphaFoldDB" id="A0A4D6HE86"/>
<evidence type="ECO:0000259" key="3">
    <source>
        <dbReference type="Pfam" id="PF13559"/>
    </source>
</evidence>
<dbReference type="InterPro" id="IPR025403">
    <property type="entry name" value="TgpA-like_C"/>
</dbReference>
<evidence type="ECO:0000256" key="2">
    <source>
        <dbReference type="SAM" id="Phobius"/>
    </source>
</evidence>
<dbReference type="RefSeq" id="WP_049995402.1">
    <property type="nucleotide sequence ID" value="NZ_CP031310.1"/>
</dbReference>
<dbReference type="OrthoDB" id="206550at2157"/>
<keyword evidence="2" id="KW-0472">Membrane</keyword>
<dbReference type="EMBL" id="CP031310">
    <property type="protein sequence ID" value="QCC51047.1"/>
    <property type="molecule type" value="Genomic_DNA"/>
</dbReference>
<protein>
    <submittedName>
        <fullName evidence="4">DUF4129 domain-containing protein</fullName>
    </submittedName>
</protein>
<sequence length="219" mass="21363">MRSPPPAALAAVLAVVAVAAVAGALSGADLGAGPSLGGDTPHGTPGSGSSSGSAGASGDGAPSLPAVEFTARSLFGALSAPLSPPTIALGVVVIGAIAVVALRGDGDPDGSSTPTSETSQPSDSAAEGRDTTSASTYAGPDDSVAVRAFERLAATVDPSDRETCTPRELQREALDRGFDPAAVGTIITAFERARYGCHPVDADVEAALSTLGLDGGEPR</sequence>
<dbReference type="Proteomes" id="UP000296706">
    <property type="component" value="Chromosome"/>
</dbReference>
<feature type="transmembrane region" description="Helical" evidence="2">
    <location>
        <begin position="82"/>
        <end position="102"/>
    </location>
</feature>
<feature type="domain" description="Protein-glutamine gamma-glutamyltransferase-like C-terminal" evidence="3">
    <location>
        <begin position="146"/>
        <end position="207"/>
    </location>
</feature>
<accession>A0A4D6HE86</accession>
<feature type="region of interest" description="Disordered" evidence="1">
    <location>
        <begin position="35"/>
        <end position="61"/>
    </location>
</feature>
<evidence type="ECO:0000313" key="5">
    <source>
        <dbReference type="Proteomes" id="UP000296706"/>
    </source>
</evidence>
<keyword evidence="2" id="KW-1133">Transmembrane helix</keyword>
<name>A0A4D6HE86_9EURY</name>